<proteinExistence type="predicted"/>
<name>A0A2H3H2T3_FUSOX</name>
<accession>A0A2H3H2T3</accession>
<feature type="compositionally biased region" description="Basic and acidic residues" evidence="1">
    <location>
        <begin position="95"/>
        <end position="108"/>
    </location>
</feature>
<dbReference type="EMBL" id="MABQ02000007">
    <property type="protein sequence ID" value="PCD30832.1"/>
    <property type="molecule type" value="Genomic_DNA"/>
</dbReference>
<reference evidence="2 3" key="2">
    <citation type="journal article" date="2017" name="Sci. Rep.">
        <title>A mobile pathogenicity chromosome in Fusarium oxysporum for infection of multiple cucurbit species.</title>
        <authorList>
            <person name="van Dam P."/>
            <person name="Fokkens L."/>
            <person name="Ayukawa Y."/>
            <person name="van der Gragt M."/>
            <person name="Ter Horst A."/>
            <person name="Brankovics B."/>
            <person name="Houterman P.M."/>
            <person name="Arie T."/>
            <person name="Rep M."/>
        </authorList>
    </citation>
    <scope>NUCLEOTIDE SEQUENCE [LARGE SCALE GENOMIC DNA]</scope>
    <source>
        <strain evidence="2 3">Forc016</strain>
    </source>
</reference>
<organism evidence="2 3">
    <name type="scientific">Fusarium oxysporum f. sp. radicis-cucumerinum</name>
    <dbReference type="NCBI Taxonomy" id="327505"/>
    <lineage>
        <taxon>Eukaryota</taxon>
        <taxon>Fungi</taxon>
        <taxon>Dikarya</taxon>
        <taxon>Ascomycota</taxon>
        <taxon>Pezizomycotina</taxon>
        <taxon>Sordariomycetes</taxon>
        <taxon>Hypocreomycetidae</taxon>
        <taxon>Hypocreales</taxon>
        <taxon>Nectriaceae</taxon>
        <taxon>Fusarium</taxon>
        <taxon>Fusarium oxysporum species complex</taxon>
    </lineage>
</organism>
<reference evidence="2 3" key="1">
    <citation type="journal article" date="2016" name="Environ. Microbiol.">
        <title>Effector profiles distinguish formae speciales of Fusarium oxysporum.</title>
        <authorList>
            <person name="van Dam P."/>
            <person name="Fokkens L."/>
            <person name="Schmidt S.M."/>
            <person name="Linmans J.H."/>
            <person name="Kistler H.C."/>
            <person name="Ma L.J."/>
            <person name="Rep M."/>
        </authorList>
    </citation>
    <scope>NUCLEOTIDE SEQUENCE [LARGE SCALE GENOMIC DNA]</scope>
    <source>
        <strain evidence="2 3">Forc016</strain>
    </source>
</reference>
<protein>
    <submittedName>
        <fullName evidence="2">Uncharacterized protein</fullName>
    </submittedName>
</protein>
<feature type="compositionally biased region" description="Basic and acidic residues" evidence="1">
    <location>
        <begin position="49"/>
        <end position="86"/>
    </location>
</feature>
<sequence>MVSPPDSPCAPKDESGADPKESGDDIEMASPPDPEKLTNENDSCSSFKIPREEREDIPPSEFEHSQDEKAAIANSETHEGEKKAESPPESEEIQEADKPPDAPMHAETKSALTTPASSIDKKDLSHAADEGAAVVPGDVGEMGISFGFETRESL</sequence>
<dbReference type="AlphaFoldDB" id="A0A2H3H2T3"/>
<evidence type="ECO:0000313" key="3">
    <source>
        <dbReference type="Proteomes" id="UP000219602"/>
    </source>
</evidence>
<evidence type="ECO:0000313" key="2">
    <source>
        <dbReference type="EMBL" id="PCD30832.1"/>
    </source>
</evidence>
<gene>
    <name evidence="2" type="ORF">AU210_010505</name>
</gene>
<comment type="caution">
    <text evidence="2">The sequence shown here is derived from an EMBL/GenBank/DDBJ whole genome shotgun (WGS) entry which is preliminary data.</text>
</comment>
<feature type="compositionally biased region" description="Basic and acidic residues" evidence="1">
    <location>
        <begin position="119"/>
        <end position="129"/>
    </location>
</feature>
<evidence type="ECO:0000256" key="1">
    <source>
        <dbReference type="SAM" id="MobiDB-lite"/>
    </source>
</evidence>
<dbReference type="Proteomes" id="UP000219602">
    <property type="component" value="Chromosome 9"/>
</dbReference>
<feature type="compositionally biased region" description="Basic and acidic residues" evidence="1">
    <location>
        <begin position="11"/>
        <end position="23"/>
    </location>
</feature>
<feature type="region of interest" description="Disordered" evidence="1">
    <location>
        <begin position="1"/>
        <end position="132"/>
    </location>
</feature>